<dbReference type="Pfam" id="PF01465">
    <property type="entry name" value="GRIP"/>
    <property type="match status" value="1"/>
</dbReference>
<feature type="region of interest" description="Disordered" evidence="2">
    <location>
        <begin position="969"/>
        <end position="999"/>
    </location>
</feature>
<accession>A0A8S1J4Q5</accession>
<dbReference type="InterPro" id="IPR008183">
    <property type="entry name" value="Aldose_1/G6P_1-epimerase"/>
</dbReference>
<evidence type="ECO:0000256" key="1">
    <source>
        <dbReference type="SAM" id="Coils"/>
    </source>
</evidence>
<feature type="region of interest" description="Disordered" evidence="2">
    <location>
        <begin position="1"/>
        <end position="24"/>
    </location>
</feature>
<dbReference type="InterPro" id="IPR011013">
    <property type="entry name" value="Gal_mutarotase_sf_dom"/>
</dbReference>
<feature type="coiled-coil region" evidence="1">
    <location>
        <begin position="245"/>
        <end position="325"/>
    </location>
</feature>
<dbReference type="OrthoDB" id="1659429at2759"/>
<reference evidence="4" key="1">
    <citation type="submission" date="2020-12" db="EMBL/GenBank/DDBJ databases">
        <authorList>
            <person name="Iha C."/>
        </authorList>
    </citation>
    <scope>NUCLEOTIDE SEQUENCE</scope>
</reference>
<dbReference type="Gene3D" id="2.70.98.10">
    <property type="match status" value="2"/>
</dbReference>
<feature type="coiled-coil region" evidence="1">
    <location>
        <begin position="29"/>
        <end position="102"/>
    </location>
</feature>
<dbReference type="GO" id="GO:0047938">
    <property type="term" value="F:glucose-6-phosphate 1-epimerase activity"/>
    <property type="evidence" value="ECO:0007669"/>
    <property type="project" value="TreeGrafter"/>
</dbReference>
<evidence type="ECO:0000313" key="5">
    <source>
        <dbReference type="Proteomes" id="UP000708148"/>
    </source>
</evidence>
<feature type="region of interest" description="Disordered" evidence="2">
    <location>
        <begin position="1326"/>
        <end position="1359"/>
    </location>
</feature>
<feature type="compositionally biased region" description="Basic and acidic residues" evidence="2">
    <location>
        <begin position="1326"/>
        <end position="1336"/>
    </location>
</feature>
<feature type="compositionally biased region" description="Gly residues" evidence="2">
    <location>
        <begin position="990"/>
        <end position="999"/>
    </location>
</feature>
<dbReference type="InterPro" id="IPR014718">
    <property type="entry name" value="GH-type_carb-bd"/>
</dbReference>
<feature type="region of interest" description="Disordered" evidence="2">
    <location>
        <begin position="1020"/>
        <end position="1048"/>
    </location>
</feature>
<dbReference type="SUPFAM" id="SSF74650">
    <property type="entry name" value="Galactose mutarotase-like"/>
    <property type="match status" value="2"/>
</dbReference>
<comment type="caution">
    <text evidence="4">The sequence shown here is derived from an EMBL/GenBank/DDBJ whole genome shotgun (WGS) entry which is preliminary data.</text>
</comment>
<sequence>MESPRSVCSEASNVSAASRVPASIAGASRDELQRKLLELLKRLKARDAKIKEGSARLQAGADQLASAQREVKRLRDEARDRDARWERELADLRAGAREAEEAKSLVASLKAGLEGMAEERDAAYAKISEGKENVSALEEGLSLAQARAREAQARLSEVEGEARRWREAAGRLGELERGLGDRAEALALAEARQEALERQLADGREAMEAMKAAHAEARDAARKRITDLEGQVRDAMKGGEAGGGLEAAKARVGELEGRAAALREGGGGGESGASAYVEELEARARERAEQCAEVEKRLAEVQGKLEEQKRYAEALQGTVESLQSQQQQLIASEKAANSQRGQKAAEIEQRGKKVEADLQGQLQGVKQKVAEAEERSDEFRELTAERLVAESPRKRLDAKAHELEVAAKSAVGKLEKEGEQQKQLTRELGDHEAQQSALLEKSQSHEQQCIKLTEELADCKKKFAAAARKMQQEQQNTMGELQTRIKHLEAEKARSSRLEKEASAAEKLLKEARSTVHERSDALGSLQSQMEMAKSECSKLQESKAAASKLQVQLERKSHELVEARQEVDQLKEASEGDKEKMKRGVVELKKRLDRARKEEVEAAGQRGRLEAEIESLKRELNSARQEVEKGAADLKEYRARAHALLKEKEAELARLRLELESQTKVDEGLEVIKAELEVVQVERDQFKAEVSESEGRFQSHLDEITADFQQQLDAKSGEALGYRSAAIQKELQEIKSEFKAYKGTAEQLGEAKDGELSRLLEINAELRQQLKVSKTSPIVPETPESNVGEDDAAVGANPPDVSDDFEFGTFLNDHALAAPVTSPTAQSTQETPVAAMEGTIGDSQILALAQKQAMRDEALSAAERRIKELESEVTELERELRLRQEQESVLKAAVRDADRLRQQQEKIASAGSLDIEYLKNTVIKLMETGEAEVLLPVLSKLLGLSADEEAHCRGAIIALKESKTRTQGKAFGLRQRQHGRPTSVEVGAEGRGAAEGSGGAPLSFLEEFMVDHSRDDEIAIGGKWKGPKSIKKRKRPEDSVSDSVEGNPYGLEFFGPEDFEALSPPDLLPPKSARPSTEHPRIEEAKRIIFDQMSHQADEFLRQAKEQGSLSDADIKELEAKLGAMDFAEWSSIDEHPFVFADLPDEGDCMERLQAEGLSLVEQLNRRFRAPGYIWFEEDEHGMPVVKLAHRDGQEVTVQLHGANITSWKRVDGEEAIFVRPDATFDTNVPLNSGTQFVFPQYGPGTLPKDGLVNNAFWEVVATEIGVDWIPDPAPAVILRCSDTEETRKVWPHKFEIFYKITIGEADDFPSPIPSQAEIDETYKVDRSAEEEKPVKGPPAQPEEDADDDIKSLTGGKDKFPTQLRMEITVKNLGDEDMEFMCALKPHFKVKDLCFHRMVVNTLGLCGKDFFDYTVTPGRPRLRADEWDHLYFGAGGRGIDRIYVDASEGDLYFCPGDRVHYEFKLRDGFRDVVAWNPGDEDIETAMWARYCAVLSGARIARPVRLKPGKEWYADQAIRFHQQYWREPVFGYSEDVPPPKFPDMDALGDNDE</sequence>
<dbReference type="Pfam" id="PF01263">
    <property type="entry name" value="Aldose_epim"/>
    <property type="match status" value="1"/>
</dbReference>
<proteinExistence type="predicted"/>
<feature type="domain" description="GRIP" evidence="3">
    <location>
        <begin position="909"/>
        <end position="956"/>
    </location>
</feature>
<gene>
    <name evidence="4" type="ORF">OSTQU699_LOCUS7439</name>
</gene>
<dbReference type="PANTHER" id="PTHR11122:SF13">
    <property type="entry name" value="GLUCOSE-6-PHOSPHATE 1-EPIMERASE"/>
    <property type="match status" value="1"/>
</dbReference>
<feature type="compositionally biased region" description="Basic residues" evidence="2">
    <location>
        <begin position="1026"/>
        <end position="1035"/>
    </location>
</feature>
<protein>
    <recommendedName>
        <fullName evidence="3">GRIP domain-containing protein</fullName>
    </recommendedName>
</protein>
<feature type="region of interest" description="Disordered" evidence="2">
    <location>
        <begin position="411"/>
        <end position="440"/>
    </location>
</feature>
<dbReference type="GO" id="GO:0005975">
    <property type="term" value="P:carbohydrate metabolic process"/>
    <property type="evidence" value="ECO:0007669"/>
    <property type="project" value="InterPro"/>
</dbReference>
<feature type="coiled-coil region" evidence="1">
    <location>
        <begin position="355"/>
        <end position="382"/>
    </location>
</feature>
<feature type="coiled-coil region" evidence="1">
    <location>
        <begin position="853"/>
        <end position="904"/>
    </location>
</feature>
<dbReference type="PANTHER" id="PTHR11122">
    <property type="entry name" value="APOSPORY-ASSOCIATED PROTEIN C-RELATED"/>
    <property type="match status" value="1"/>
</dbReference>
<evidence type="ECO:0000256" key="2">
    <source>
        <dbReference type="SAM" id="MobiDB-lite"/>
    </source>
</evidence>
<feature type="region of interest" description="Disordered" evidence="2">
    <location>
        <begin position="330"/>
        <end position="351"/>
    </location>
</feature>
<dbReference type="PROSITE" id="PS50913">
    <property type="entry name" value="GRIP"/>
    <property type="match status" value="1"/>
</dbReference>
<dbReference type="InterPro" id="IPR000237">
    <property type="entry name" value="GRIP_dom"/>
</dbReference>
<evidence type="ECO:0000313" key="4">
    <source>
        <dbReference type="EMBL" id="CAD7702082.1"/>
    </source>
</evidence>
<name>A0A8S1J4Q5_9CHLO</name>
<feature type="coiled-coil region" evidence="1">
    <location>
        <begin position="134"/>
        <end position="213"/>
    </location>
</feature>
<dbReference type="GO" id="GO:0005737">
    <property type="term" value="C:cytoplasm"/>
    <property type="evidence" value="ECO:0007669"/>
    <property type="project" value="TreeGrafter"/>
</dbReference>
<dbReference type="GO" id="GO:0030246">
    <property type="term" value="F:carbohydrate binding"/>
    <property type="evidence" value="ECO:0007669"/>
    <property type="project" value="InterPro"/>
</dbReference>
<evidence type="ECO:0000259" key="3">
    <source>
        <dbReference type="PROSITE" id="PS50913"/>
    </source>
</evidence>
<feature type="compositionally biased region" description="Basic and acidic residues" evidence="2">
    <location>
        <begin position="413"/>
        <end position="433"/>
    </location>
</feature>
<keyword evidence="5" id="KW-1185">Reference proteome</keyword>
<keyword evidence="1" id="KW-0175">Coiled coil</keyword>
<dbReference type="EMBL" id="CAJHUC010001704">
    <property type="protein sequence ID" value="CAD7702082.1"/>
    <property type="molecule type" value="Genomic_DNA"/>
</dbReference>
<organism evidence="4 5">
    <name type="scientific">Ostreobium quekettii</name>
    <dbReference type="NCBI Taxonomy" id="121088"/>
    <lineage>
        <taxon>Eukaryota</taxon>
        <taxon>Viridiplantae</taxon>
        <taxon>Chlorophyta</taxon>
        <taxon>core chlorophytes</taxon>
        <taxon>Ulvophyceae</taxon>
        <taxon>TCBD clade</taxon>
        <taxon>Bryopsidales</taxon>
        <taxon>Ostreobineae</taxon>
        <taxon>Ostreobiaceae</taxon>
        <taxon>Ostreobium</taxon>
    </lineage>
</organism>
<dbReference type="Proteomes" id="UP000708148">
    <property type="component" value="Unassembled WGS sequence"/>
</dbReference>